<feature type="transmembrane region" description="Helical" evidence="5">
    <location>
        <begin position="361"/>
        <end position="383"/>
    </location>
</feature>
<dbReference type="PANTHER" id="PTHR43496">
    <property type="entry name" value="PROTEIN LPLB"/>
    <property type="match status" value="1"/>
</dbReference>
<reference evidence="7" key="1">
    <citation type="submission" date="2020-04" db="EMBL/GenBank/DDBJ databases">
        <title>Deep metagenomics examines the oral microbiome during advanced dental caries in children, revealing novel taxa and co-occurrences with host molecules.</title>
        <authorList>
            <person name="Baker J.L."/>
            <person name="Morton J.T."/>
            <person name="Dinis M."/>
            <person name="Alvarez R."/>
            <person name="Tran N.C."/>
            <person name="Knight R."/>
            <person name="Edlund A."/>
        </authorList>
    </citation>
    <scope>NUCLEOTIDE SEQUENCE</scope>
    <source>
        <strain evidence="7">JCVI_22A_bin.2</strain>
    </source>
</reference>
<evidence type="ECO:0000256" key="5">
    <source>
        <dbReference type="RuleBase" id="RU363032"/>
    </source>
</evidence>
<evidence type="ECO:0000256" key="4">
    <source>
        <dbReference type="ARBA" id="ARBA00023136"/>
    </source>
</evidence>
<dbReference type="SUPFAM" id="SSF161098">
    <property type="entry name" value="MetI-like"/>
    <property type="match status" value="2"/>
</dbReference>
<feature type="transmembrane region" description="Helical" evidence="5">
    <location>
        <begin position="109"/>
        <end position="133"/>
    </location>
</feature>
<protein>
    <submittedName>
        <fullName evidence="7">Iron ABC transporter permease</fullName>
    </submittedName>
</protein>
<dbReference type="AlphaFoldDB" id="A0A930YP50"/>
<comment type="subcellular location">
    <subcellularLocation>
        <location evidence="5">Cell membrane</location>
        <topology evidence="5">Multi-pass membrane protein</topology>
    </subcellularLocation>
    <subcellularLocation>
        <location evidence="1">Membrane</location>
        <topology evidence="1">Multi-pass membrane protein</topology>
    </subcellularLocation>
</comment>
<comment type="similarity">
    <text evidence="5">Belongs to the binding-protein-dependent transport system permease family.</text>
</comment>
<dbReference type="PANTHER" id="PTHR43496:SF1">
    <property type="entry name" value="POLYGALACTURONAN_RHAMNOGALACTURONAN TRANSPORT SYSTEM PERMEASE PROTEIN YTEP"/>
    <property type="match status" value="1"/>
</dbReference>
<dbReference type="GO" id="GO:0005886">
    <property type="term" value="C:plasma membrane"/>
    <property type="evidence" value="ECO:0007669"/>
    <property type="project" value="UniProtKB-SubCell"/>
</dbReference>
<keyword evidence="5" id="KW-0813">Transport</keyword>
<evidence type="ECO:0000259" key="6">
    <source>
        <dbReference type="PROSITE" id="PS50928"/>
    </source>
</evidence>
<evidence type="ECO:0000313" key="8">
    <source>
        <dbReference type="Proteomes" id="UP000772566"/>
    </source>
</evidence>
<keyword evidence="3 5" id="KW-1133">Transmembrane helix</keyword>
<feature type="transmembrane region" description="Helical" evidence="5">
    <location>
        <begin position="153"/>
        <end position="177"/>
    </location>
</feature>
<keyword evidence="2 5" id="KW-0812">Transmembrane</keyword>
<dbReference type="InterPro" id="IPR000515">
    <property type="entry name" value="MetI-like"/>
</dbReference>
<accession>A0A930YP50</accession>
<dbReference type="EMBL" id="JABZGT010000006">
    <property type="protein sequence ID" value="MBF4808698.1"/>
    <property type="molecule type" value="Genomic_DNA"/>
</dbReference>
<dbReference type="InterPro" id="IPR035906">
    <property type="entry name" value="MetI-like_sf"/>
</dbReference>
<dbReference type="Gene3D" id="1.10.3720.10">
    <property type="entry name" value="MetI-like"/>
    <property type="match status" value="2"/>
</dbReference>
<feature type="transmembrane region" description="Helical" evidence="5">
    <location>
        <begin position="255"/>
        <end position="273"/>
    </location>
</feature>
<feature type="transmembrane region" description="Helical" evidence="5">
    <location>
        <begin position="77"/>
        <end position="97"/>
    </location>
</feature>
<feature type="transmembrane region" description="Helical" evidence="5">
    <location>
        <begin position="498"/>
        <end position="520"/>
    </location>
</feature>
<evidence type="ECO:0000256" key="2">
    <source>
        <dbReference type="ARBA" id="ARBA00022692"/>
    </source>
</evidence>
<proteinExistence type="inferred from homology"/>
<evidence type="ECO:0000256" key="3">
    <source>
        <dbReference type="ARBA" id="ARBA00022989"/>
    </source>
</evidence>
<feature type="domain" description="ABC transmembrane type-1" evidence="6">
    <location>
        <begin position="71"/>
        <end position="274"/>
    </location>
</feature>
<gene>
    <name evidence="7" type="ORF">HXK23_00470</name>
</gene>
<evidence type="ECO:0000256" key="1">
    <source>
        <dbReference type="ARBA" id="ARBA00004141"/>
    </source>
</evidence>
<feature type="transmembrane region" description="Helical" evidence="5">
    <location>
        <begin position="395"/>
        <end position="413"/>
    </location>
</feature>
<feature type="transmembrane region" description="Helical" evidence="5">
    <location>
        <begin position="425"/>
        <end position="445"/>
    </location>
</feature>
<dbReference type="PROSITE" id="PS50928">
    <property type="entry name" value="ABC_TM1"/>
    <property type="match status" value="2"/>
</dbReference>
<feature type="transmembrane region" description="Helical" evidence="5">
    <location>
        <begin position="198"/>
        <end position="220"/>
    </location>
</feature>
<organism evidence="7 8">
    <name type="scientific">Lancefieldella parvula</name>
    <dbReference type="NCBI Taxonomy" id="1382"/>
    <lineage>
        <taxon>Bacteria</taxon>
        <taxon>Bacillati</taxon>
        <taxon>Actinomycetota</taxon>
        <taxon>Coriobacteriia</taxon>
        <taxon>Coriobacteriales</taxon>
        <taxon>Atopobiaceae</taxon>
        <taxon>Lancefieldella</taxon>
    </lineage>
</organism>
<feature type="transmembrane region" description="Helical" evidence="5">
    <location>
        <begin position="304"/>
        <end position="327"/>
    </location>
</feature>
<evidence type="ECO:0000313" key="7">
    <source>
        <dbReference type="EMBL" id="MBF4808698.1"/>
    </source>
</evidence>
<dbReference type="Proteomes" id="UP000772566">
    <property type="component" value="Unassembled WGS sequence"/>
</dbReference>
<dbReference type="Pfam" id="PF00528">
    <property type="entry name" value="BPD_transp_1"/>
    <property type="match status" value="2"/>
</dbReference>
<dbReference type="CDD" id="cd06261">
    <property type="entry name" value="TM_PBP2"/>
    <property type="match status" value="2"/>
</dbReference>
<sequence>MAKSQSARLERKKLLGDPILITTIVVLIAFLTLFILYPLAILMVDSVVSDNGISFDVFTRILALPSFDRAITNTLRVGFAVGILSALIGLLFAYVEVYVKLRTKFMTGLFRVVSMLPVVSPPFVLSLSMIMMFGKKGLITRGLLGIFDNNIYGFWGIFIVQTMSFFPVCYMMLKGLLKNIDPSLEEAARDMGASRWKVFTSVTLPLILPGLGNAFLVSFIESIADFANPMIIGGSYDTLATTIYLQITGAYDKQGAAAMAVVLLSITLLMFVVQKFVLEAKSTSTLSGKATRARMLITDNSVRIPLTILCALVALFVIGMYLCVPYGSFVRSWGSNYELTTKWFEQVFTKYHGLQAFSDSFMLSLIAAPITALLSMIISYLVVKRRFRGRGFIEAVSMLAMAVPGTVLGVGYIRGFSSGVMHTGFLQGLYGTGLILIIVFVVRSLPTGTRSGISALRQIDKSIEESAYDMGADSFTVFMTVTLPLIKDSFLSGLVTAFVRSITAISAVILLVTPEFLLITVQINEFAGKGSYGMACAFATILIVITYGSVLLMNWAIKHFGTSRALKEE</sequence>
<comment type="caution">
    <text evidence="7">The sequence shown here is derived from an EMBL/GenBank/DDBJ whole genome shotgun (WGS) entry which is preliminary data.</text>
</comment>
<keyword evidence="4 5" id="KW-0472">Membrane</keyword>
<name>A0A930YP50_9ACTN</name>
<feature type="domain" description="ABC transmembrane type-1" evidence="6">
    <location>
        <begin position="357"/>
        <end position="553"/>
    </location>
</feature>
<dbReference type="GO" id="GO:0055085">
    <property type="term" value="P:transmembrane transport"/>
    <property type="evidence" value="ECO:0007669"/>
    <property type="project" value="InterPro"/>
</dbReference>
<feature type="transmembrane region" description="Helical" evidence="5">
    <location>
        <begin position="532"/>
        <end position="557"/>
    </location>
</feature>
<feature type="transmembrane region" description="Helical" evidence="5">
    <location>
        <begin position="20"/>
        <end position="44"/>
    </location>
</feature>